<keyword evidence="1" id="KW-0808">Transferase</keyword>
<accession>A0A218P0G9</accession>
<dbReference type="AlphaFoldDB" id="A0A218P0G9"/>
<evidence type="ECO:0008006" key="4">
    <source>
        <dbReference type="Google" id="ProtNLM"/>
    </source>
</evidence>
<name>A0A218P0G9_THECE</name>
<dbReference type="Pfam" id="PF13692">
    <property type="entry name" value="Glyco_trans_1_4"/>
    <property type="match status" value="1"/>
</dbReference>
<dbReference type="GO" id="GO:0016757">
    <property type="term" value="F:glycosyltransferase activity"/>
    <property type="evidence" value="ECO:0007669"/>
    <property type="project" value="TreeGrafter"/>
</dbReference>
<dbReference type="EMBL" id="CP014854">
    <property type="protein sequence ID" value="ASI98389.1"/>
    <property type="molecule type" value="Genomic_DNA"/>
</dbReference>
<dbReference type="Gene3D" id="3.40.50.2000">
    <property type="entry name" value="Glycogen Phosphorylase B"/>
    <property type="match status" value="2"/>
</dbReference>
<protein>
    <recommendedName>
        <fullName evidence="4">Glycosyltransferase subfamily 4-like N-terminal domain-containing protein</fullName>
    </recommendedName>
</protein>
<dbReference type="PANTHER" id="PTHR46401:SF2">
    <property type="entry name" value="GLYCOSYLTRANSFERASE WBBK-RELATED"/>
    <property type="match status" value="1"/>
</dbReference>
<dbReference type="SUPFAM" id="SSF53756">
    <property type="entry name" value="UDP-Glycosyltransferase/glycogen phosphorylase"/>
    <property type="match status" value="1"/>
</dbReference>
<reference evidence="2 3" key="1">
    <citation type="submission" date="2016-03" db="EMBL/GenBank/DDBJ databases">
        <title>Complete genome sequence of Thermococcus celer.</title>
        <authorList>
            <person name="Oger P.M."/>
        </authorList>
    </citation>
    <scope>NUCLEOTIDE SEQUENCE [LARGE SCALE GENOMIC DNA]</scope>
    <source>
        <strain evidence="2 3">Vu 13</strain>
    </source>
</reference>
<keyword evidence="3" id="KW-1185">Reference proteome</keyword>
<dbReference type="RefSeq" id="WP_088862351.1">
    <property type="nucleotide sequence ID" value="NZ_CP014854.1"/>
</dbReference>
<dbReference type="PANTHER" id="PTHR46401">
    <property type="entry name" value="GLYCOSYLTRANSFERASE WBBK-RELATED"/>
    <property type="match status" value="1"/>
</dbReference>
<organism evidence="2 3">
    <name type="scientific">Thermococcus celer Vu 13 = JCM 8558</name>
    <dbReference type="NCBI Taxonomy" id="1293037"/>
    <lineage>
        <taxon>Archaea</taxon>
        <taxon>Methanobacteriati</taxon>
        <taxon>Methanobacteriota</taxon>
        <taxon>Thermococci</taxon>
        <taxon>Thermococcales</taxon>
        <taxon>Thermococcaceae</taxon>
        <taxon>Thermococcus</taxon>
    </lineage>
</organism>
<dbReference type="Proteomes" id="UP000197156">
    <property type="component" value="Chromosome"/>
</dbReference>
<dbReference type="GeneID" id="33323449"/>
<gene>
    <name evidence="2" type="ORF">A3L02_01820</name>
</gene>
<evidence type="ECO:0000313" key="2">
    <source>
        <dbReference type="EMBL" id="ASI98389.1"/>
    </source>
</evidence>
<evidence type="ECO:0000313" key="3">
    <source>
        <dbReference type="Proteomes" id="UP000197156"/>
    </source>
</evidence>
<dbReference type="KEGG" id="tce:A3L02_01820"/>
<sequence>MKVDIQYNSAEKILKKANDILILAPIDVLDILQGNRGGERLIREQVRYLRIINKNVELESLFNISAVFKILRLFQNATKINIKFATGMIKKKKTSPFGSLLLPFITAIVELLLRIDPTLKKSCNEIKEKYDLIIVNFPIGAAIVKKLTNKPTIIIEHNIEYIFLEEKLRIFGIPNRIVSTISRVYKWIEFYNLKHVDFIFCVSPQDREMLAQSIEDRDVYVWVPIRKKRKLEISKEFKEKGKIVIGFIGSATTHNIDAVEKIIELSKRLSDTKFEFWIIGSVGNLFRGQKDEIPKNVKFLGFVQNLGSVLSRCDLFINPKFTSPTGIEIKMFDYLKIDTPVISTSLGARGFEELIGDKIFIADSMEDMVKVIQSLINSKS</sequence>
<evidence type="ECO:0000256" key="1">
    <source>
        <dbReference type="ARBA" id="ARBA00022679"/>
    </source>
</evidence>
<proteinExistence type="predicted"/>